<sequence>MRRPRAITPNGKVFPLEIPVSELIAYAHGIGIVAPDAIDEFITVADAMDRAYLEYSRALLR</sequence>
<dbReference type="Proteomes" id="UP000198615">
    <property type="component" value="Unassembled WGS sequence"/>
</dbReference>
<name>A0A8G2EWI6_9PROT</name>
<dbReference type="AlphaFoldDB" id="A0A8G2EWI6"/>
<accession>A0A8G2EWI6</accession>
<evidence type="ECO:0000313" key="2">
    <source>
        <dbReference type="Proteomes" id="UP000198615"/>
    </source>
</evidence>
<protein>
    <submittedName>
        <fullName evidence="1">Uncharacterized protein</fullName>
    </submittedName>
</protein>
<keyword evidence="2" id="KW-1185">Reference proteome</keyword>
<evidence type="ECO:0000313" key="1">
    <source>
        <dbReference type="EMBL" id="SDF83719.1"/>
    </source>
</evidence>
<organism evidence="1 2">
    <name type="scientific">Thalassobaculum litoreum DSM 18839</name>
    <dbReference type="NCBI Taxonomy" id="1123362"/>
    <lineage>
        <taxon>Bacteria</taxon>
        <taxon>Pseudomonadati</taxon>
        <taxon>Pseudomonadota</taxon>
        <taxon>Alphaproteobacteria</taxon>
        <taxon>Rhodospirillales</taxon>
        <taxon>Thalassobaculaceae</taxon>
        <taxon>Thalassobaculum</taxon>
    </lineage>
</organism>
<dbReference type="EMBL" id="FNBW01000007">
    <property type="protein sequence ID" value="SDF83719.1"/>
    <property type="molecule type" value="Genomic_DNA"/>
</dbReference>
<proteinExistence type="predicted"/>
<reference evidence="1 2" key="1">
    <citation type="submission" date="2016-10" db="EMBL/GenBank/DDBJ databases">
        <authorList>
            <person name="Varghese N."/>
            <person name="Submissions S."/>
        </authorList>
    </citation>
    <scope>NUCLEOTIDE SEQUENCE [LARGE SCALE GENOMIC DNA]</scope>
    <source>
        <strain evidence="1 2">DSM 18839</strain>
    </source>
</reference>
<comment type="caution">
    <text evidence="1">The sequence shown here is derived from an EMBL/GenBank/DDBJ whole genome shotgun (WGS) entry which is preliminary data.</text>
</comment>
<dbReference type="RefSeq" id="WP_139189274.1">
    <property type="nucleotide sequence ID" value="NZ_FNBW01000007.1"/>
</dbReference>
<gene>
    <name evidence="1" type="ORF">SAMN05660686_02479</name>
</gene>